<evidence type="ECO:0000313" key="1">
    <source>
        <dbReference type="EMBL" id="OGG11654.1"/>
    </source>
</evidence>
<protein>
    <submittedName>
        <fullName evidence="1">Uncharacterized protein</fullName>
    </submittedName>
</protein>
<sequence>MNFSEAEKAKPDCDDALPVDLEYKKPFRFIDAQGNETDSKHGSGAPNLDSKATVVCKLKIKATGLPLGGDQCYVIDGSNCPLGLKP</sequence>
<accession>A0A1F5ZH59</accession>
<organism evidence="1 2">
    <name type="scientific">Candidatus Gottesmanbacteria bacterium RBG_13_45_10</name>
    <dbReference type="NCBI Taxonomy" id="1798370"/>
    <lineage>
        <taxon>Bacteria</taxon>
        <taxon>Candidatus Gottesmaniibacteriota</taxon>
    </lineage>
</organism>
<dbReference type="EMBL" id="MFIZ01000021">
    <property type="protein sequence ID" value="OGG11654.1"/>
    <property type="molecule type" value="Genomic_DNA"/>
</dbReference>
<name>A0A1F5ZH59_9BACT</name>
<gene>
    <name evidence="1" type="ORF">A2Z00_01565</name>
</gene>
<comment type="caution">
    <text evidence="1">The sequence shown here is derived from an EMBL/GenBank/DDBJ whole genome shotgun (WGS) entry which is preliminary data.</text>
</comment>
<dbReference type="Proteomes" id="UP000177268">
    <property type="component" value="Unassembled WGS sequence"/>
</dbReference>
<proteinExistence type="predicted"/>
<reference evidence="1 2" key="1">
    <citation type="journal article" date="2016" name="Nat. Commun.">
        <title>Thousands of microbial genomes shed light on interconnected biogeochemical processes in an aquifer system.</title>
        <authorList>
            <person name="Anantharaman K."/>
            <person name="Brown C.T."/>
            <person name="Hug L.A."/>
            <person name="Sharon I."/>
            <person name="Castelle C.J."/>
            <person name="Probst A.J."/>
            <person name="Thomas B.C."/>
            <person name="Singh A."/>
            <person name="Wilkins M.J."/>
            <person name="Karaoz U."/>
            <person name="Brodie E.L."/>
            <person name="Williams K.H."/>
            <person name="Hubbard S.S."/>
            <person name="Banfield J.F."/>
        </authorList>
    </citation>
    <scope>NUCLEOTIDE SEQUENCE [LARGE SCALE GENOMIC DNA]</scope>
</reference>
<dbReference type="AlphaFoldDB" id="A0A1F5ZH59"/>
<evidence type="ECO:0000313" key="2">
    <source>
        <dbReference type="Proteomes" id="UP000177268"/>
    </source>
</evidence>